<evidence type="ECO:0000313" key="9">
    <source>
        <dbReference type="Proteomes" id="UP000295537"/>
    </source>
</evidence>
<dbReference type="PANTHER" id="PTHR34597:SF3">
    <property type="entry name" value="OUTER MEMBRANE TRANSPORTER CDIB"/>
    <property type="match status" value="1"/>
</dbReference>
<dbReference type="InterPro" id="IPR027282">
    <property type="entry name" value="TPS"/>
</dbReference>
<evidence type="ECO:0000259" key="7">
    <source>
        <dbReference type="Pfam" id="PF17287"/>
    </source>
</evidence>
<gene>
    <name evidence="8" type="ORF">EV693_102240</name>
</gene>
<feature type="signal peptide" evidence="4">
    <location>
        <begin position="1"/>
        <end position="25"/>
    </location>
</feature>
<reference evidence="8 9" key="1">
    <citation type="submission" date="2019-03" db="EMBL/GenBank/DDBJ databases">
        <title>Genomic Encyclopedia of Type Strains, Phase IV (KMG-IV): sequencing the most valuable type-strain genomes for metagenomic binning, comparative biology and taxonomic classification.</title>
        <authorList>
            <person name="Goeker M."/>
        </authorList>
    </citation>
    <scope>NUCLEOTIDE SEQUENCE [LARGE SCALE GENOMIC DNA]</scope>
    <source>
        <strain evidence="8 9">DSM 16380</strain>
    </source>
</reference>
<keyword evidence="1" id="KW-0472">Membrane</keyword>
<dbReference type="Pfam" id="PF08479">
    <property type="entry name" value="POTRA_2"/>
    <property type="match status" value="1"/>
</dbReference>
<accession>A0A4R2NBV5</accession>
<dbReference type="GO" id="GO:0098046">
    <property type="term" value="C:type V protein secretion system complex"/>
    <property type="evidence" value="ECO:0007669"/>
    <property type="project" value="TreeGrafter"/>
</dbReference>
<keyword evidence="9" id="KW-1185">Reference proteome</keyword>
<keyword evidence="2" id="KW-0812">Transmembrane</keyword>
<dbReference type="AlphaFoldDB" id="A0A4R2NBV5"/>
<evidence type="ECO:0000313" key="8">
    <source>
        <dbReference type="EMBL" id="TCP18560.1"/>
    </source>
</evidence>
<keyword evidence="4" id="KW-0732">Signal</keyword>
<protein>
    <submittedName>
        <fullName evidence="8">Hemolysin activation/secretion protein</fullName>
    </submittedName>
</protein>
<proteinExistence type="predicted"/>
<feature type="domain" description="ShlB POTRA" evidence="7">
    <location>
        <begin position="157"/>
        <end position="211"/>
    </location>
</feature>
<evidence type="ECO:0000256" key="1">
    <source>
        <dbReference type="ARBA" id="ARBA00022452"/>
    </source>
</evidence>
<dbReference type="PANTHER" id="PTHR34597">
    <property type="entry name" value="SLR1661 PROTEIN"/>
    <property type="match status" value="1"/>
</dbReference>
<comment type="caution">
    <text evidence="8">The sequence shown here is derived from an EMBL/GenBank/DDBJ whole genome shotgun (WGS) entry which is preliminary data.</text>
</comment>
<dbReference type="InterPro" id="IPR051544">
    <property type="entry name" value="TPS_OM_transporter"/>
</dbReference>
<name>A0A4R2NBV5_9PAST</name>
<dbReference type="GO" id="GO:0046819">
    <property type="term" value="P:protein secretion by the type V secretion system"/>
    <property type="evidence" value="ECO:0007669"/>
    <property type="project" value="TreeGrafter"/>
</dbReference>
<evidence type="ECO:0000256" key="4">
    <source>
        <dbReference type="SAM" id="SignalP"/>
    </source>
</evidence>
<dbReference type="InterPro" id="IPR035251">
    <property type="entry name" value="ShlB_POTRA"/>
</dbReference>
<feature type="domain" description="Haemolysin activator HlyB C-terminal" evidence="5">
    <location>
        <begin position="218"/>
        <end position="545"/>
    </location>
</feature>
<dbReference type="InterPro" id="IPR005565">
    <property type="entry name" value="Hemolysn_activator_HlyB_C"/>
</dbReference>
<dbReference type="RefSeq" id="WP_132500802.1">
    <property type="nucleotide sequence ID" value="NZ_LVXA01000001.1"/>
</dbReference>
<dbReference type="OrthoDB" id="290122at2"/>
<dbReference type="Gene3D" id="3.10.20.310">
    <property type="entry name" value="membrane protein fhac"/>
    <property type="match status" value="1"/>
</dbReference>
<dbReference type="Gene3D" id="2.40.160.50">
    <property type="entry name" value="membrane protein fhac: a member of the omp85/tpsb transporter family"/>
    <property type="match status" value="1"/>
</dbReference>
<evidence type="ECO:0000259" key="6">
    <source>
        <dbReference type="Pfam" id="PF08479"/>
    </source>
</evidence>
<organism evidence="8 9">
    <name type="scientific">Nicoletella semolina</name>
    <dbReference type="NCBI Taxonomy" id="271160"/>
    <lineage>
        <taxon>Bacteria</taxon>
        <taxon>Pseudomonadati</taxon>
        <taxon>Pseudomonadota</taxon>
        <taxon>Gammaproteobacteria</taxon>
        <taxon>Pasteurellales</taxon>
        <taxon>Pasteurellaceae</taxon>
        <taxon>Nicoletella</taxon>
    </lineage>
</organism>
<dbReference type="EMBL" id="SLXJ01000002">
    <property type="protein sequence ID" value="TCP18560.1"/>
    <property type="molecule type" value="Genomic_DNA"/>
</dbReference>
<dbReference type="GO" id="GO:0008320">
    <property type="term" value="F:protein transmembrane transporter activity"/>
    <property type="evidence" value="ECO:0007669"/>
    <property type="project" value="TreeGrafter"/>
</dbReference>
<dbReference type="Pfam" id="PF03865">
    <property type="entry name" value="ShlB"/>
    <property type="match status" value="1"/>
</dbReference>
<evidence type="ECO:0000259" key="5">
    <source>
        <dbReference type="Pfam" id="PF03865"/>
    </source>
</evidence>
<sequence>MKFTQIQKYLILGSIILLHSQLLQAEPLQSETIRLQQNQNVLEKQLLRMPSVTLHNNNDKMIVPFRLGQPESPCFAIHQFAIQGEQSSRATSLIHKIQQQSGFQAGMCLGTQSIQYLQKLAQNLAIDEGLITTQVYFAPQDLTKGVLTFNVEWGYLDDIAFAEKDRYLTAFGRWASFPLRAGEVLYLPDLEKGLENIRRLATVETHIQIKPSSHKVQHSHVIVERHQGQRFLVGIGINNTGSKRTGKYQGNLNLSFLNPLGANDLLYVNYNQDLGHHKLTYYDTNGRKTDSGTKGYSLHYSIPIRYWLWSVNHSSSNYREATKGHLVNYQYSGRTDQSNVGVNWLAWRDKQQRLSVGGKLWRLRIYKYIDGSEIGVQRRQYGGWEGYLNYTSQFNAFSVEANVSYKRGTGLFNSQPAPEEFNVQQDTIAGTSRMQIINASLALSSPFTLGKQAFSANSTFYAQWHNTPLTPVDQFNIGGEHSVRGFDGEQNLSGERGWSWQNTLNWHYQTQHKMYLAADMGYVSGISTQYLSRKRLVGMALGLTGQFQFKGSVDYQLSLGKPLSKPLSLKTAPLTVGFNLSYHF</sequence>
<dbReference type="InterPro" id="IPR013686">
    <property type="entry name" value="Polypept-transport_assoc_ShlB"/>
</dbReference>
<feature type="chain" id="PRO_5020640681" evidence="4">
    <location>
        <begin position="26"/>
        <end position="584"/>
    </location>
</feature>
<dbReference type="Proteomes" id="UP000295537">
    <property type="component" value="Unassembled WGS sequence"/>
</dbReference>
<feature type="domain" description="Polypeptide-transport-associated ShlB-type" evidence="6">
    <location>
        <begin position="96"/>
        <end position="154"/>
    </location>
</feature>
<keyword evidence="1" id="KW-1134">Transmembrane beta strand</keyword>
<evidence type="ECO:0000256" key="2">
    <source>
        <dbReference type="ARBA" id="ARBA00022692"/>
    </source>
</evidence>
<dbReference type="PIRSF" id="PIRSF029745">
    <property type="entry name" value="FhaC"/>
    <property type="match status" value="1"/>
</dbReference>
<evidence type="ECO:0000256" key="3">
    <source>
        <dbReference type="ARBA" id="ARBA00023237"/>
    </source>
</evidence>
<keyword evidence="3" id="KW-0998">Cell outer membrane</keyword>
<dbReference type="Pfam" id="PF17287">
    <property type="entry name" value="POTRA_3"/>
    <property type="match status" value="1"/>
</dbReference>